<dbReference type="PANTHER" id="PTHR43825:SF5">
    <property type="entry name" value="HYPOTHETICAL TRANSKETOLASE FAMILY PROTEIN"/>
    <property type="match status" value="1"/>
</dbReference>
<dbReference type="EMBL" id="PFVR01000072">
    <property type="protein sequence ID" value="PJA84150.1"/>
    <property type="molecule type" value="Genomic_DNA"/>
</dbReference>
<organism evidence="4 5">
    <name type="scientific">Candidatus Nealsonbacteria bacterium CG_4_9_14_3_um_filter_37_13</name>
    <dbReference type="NCBI Taxonomy" id="1974695"/>
    <lineage>
        <taxon>Bacteria</taxon>
        <taxon>Candidatus Nealsoniibacteriota</taxon>
    </lineage>
</organism>
<dbReference type="AlphaFoldDB" id="A0A2M7Z4V5"/>
<name>A0A2M7Z4V5_9BACT</name>
<dbReference type="PANTHER" id="PTHR43825">
    <property type="entry name" value="PYRUVATE DEHYDROGENASE E1 COMPONENT"/>
    <property type="match status" value="1"/>
</dbReference>
<accession>A0A2M7Z4V5</accession>
<dbReference type="Pfam" id="PF02779">
    <property type="entry name" value="Transket_pyr"/>
    <property type="match status" value="1"/>
</dbReference>
<dbReference type="Gene3D" id="3.40.50.970">
    <property type="match status" value="1"/>
</dbReference>
<feature type="domain" description="Transketolase-like pyrimidine-binding" evidence="3">
    <location>
        <begin position="166"/>
        <end position="325"/>
    </location>
</feature>
<evidence type="ECO:0000313" key="4">
    <source>
        <dbReference type="EMBL" id="PJA84150.1"/>
    </source>
</evidence>
<dbReference type="InterPro" id="IPR005475">
    <property type="entry name" value="Transketolase-like_Pyr-bd"/>
</dbReference>
<dbReference type="SMART" id="SM00507">
    <property type="entry name" value="HNHc"/>
    <property type="match status" value="1"/>
</dbReference>
<dbReference type="GO" id="GO:0004519">
    <property type="term" value="F:endonuclease activity"/>
    <property type="evidence" value="ECO:0007669"/>
    <property type="project" value="InterPro"/>
</dbReference>
<dbReference type="CDD" id="cd00085">
    <property type="entry name" value="HNHc"/>
    <property type="match status" value="1"/>
</dbReference>
<dbReference type="InterPro" id="IPR003615">
    <property type="entry name" value="HNH_nuc"/>
</dbReference>
<protein>
    <recommendedName>
        <fullName evidence="6">Transketolase-like pyrimidine-binding domain-containing protein</fullName>
    </recommendedName>
</protein>
<dbReference type="Proteomes" id="UP000231034">
    <property type="component" value="Unassembled WGS sequence"/>
</dbReference>
<proteinExistence type="predicted"/>
<dbReference type="Gene3D" id="1.10.30.50">
    <property type="match status" value="1"/>
</dbReference>
<feature type="domain" description="HNH nuclease" evidence="2">
    <location>
        <begin position="105"/>
        <end position="158"/>
    </location>
</feature>
<evidence type="ECO:0008006" key="6">
    <source>
        <dbReference type="Google" id="ProtNLM"/>
    </source>
</evidence>
<feature type="compositionally biased region" description="Basic and acidic residues" evidence="1">
    <location>
        <begin position="17"/>
        <end position="32"/>
    </location>
</feature>
<gene>
    <name evidence="4" type="ORF">CO145_02125</name>
</gene>
<dbReference type="InterPro" id="IPR051157">
    <property type="entry name" value="PDH/Transketolase"/>
</dbReference>
<dbReference type="GO" id="GO:0008270">
    <property type="term" value="F:zinc ion binding"/>
    <property type="evidence" value="ECO:0007669"/>
    <property type="project" value="InterPro"/>
</dbReference>
<dbReference type="SUPFAM" id="SSF52518">
    <property type="entry name" value="Thiamin diphosphate-binding fold (THDP-binding)"/>
    <property type="match status" value="1"/>
</dbReference>
<reference evidence="5" key="1">
    <citation type="submission" date="2017-09" db="EMBL/GenBank/DDBJ databases">
        <title>Depth-based differentiation of microbial function through sediment-hosted aquifers and enrichment of novel symbionts in the deep terrestrial subsurface.</title>
        <authorList>
            <person name="Probst A.J."/>
            <person name="Ladd B."/>
            <person name="Jarett J.K."/>
            <person name="Geller-Mcgrath D.E."/>
            <person name="Sieber C.M.K."/>
            <person name="Emerson J.B."/>
            <person name="Anantharaman K."/>
            <person name="Thomas B.C."/>
            <person name="Malmstrom R."/>
            <person name="Stieglmeier M."/>
            <person name="Klingl A."/>
            <person name="Woyke T."/>
            <person name="Ryan C.M."/>
            <person name="Banfield J.F."/>
        </authorList>
    </citation>
    <scope>NUCLEOTIDE SEQUENCE [LARGE SCALE GENOMIC DNA]</scope>
</reference>
<evidence type="ECO:0000259" key="3">
    <source>
        <dbReference type="SMART" id="SM00861"/>
    </source>
</evidence>
<dbReference type="InterPro" id="IPR002711">
    <property type="entry name" value="HNH"/>
</dbReference>
<sequence>MAKQKYNLSKEKRKQRSERMKGDKNPMRNLESLEKMREKQIGNKYALGHKLSEQSKKKISEILKRKYKSGELISPFARMPAKYGKEAPNWRGGKTEPRKNLKYKKWHKAVLENDNFVCQLCKKKGGKLHAHHLKRWVKFPELKFDIHNGITLCKECHYRLHKKIEIDLRRAFIDIITKLAEQDKDILLITNDVGYSYFEKFREKFPKQFLNAGITEELIIGICAGLARMEKKPYYYSMIPFLLMRPYEFVRNDVAYQNLNVKLLGVQGYKSYRFLGESHNIYHDEDILLLAKLPNIKIYIPLTPEEVEKVIRQEYKRKGPAYIRL</sequence>
<dbReference type="GO" id="GO:0003676">
    <property type="term" value="F:nucleic acid binding"/>
    <property type="evidence" value="ECO:0007669"/>
    <property type="project" value="InterPro"/>
</dbReference>
<feature type="region of interest" description="Disordered" evidence="1">
    <location>
        <begin position="1"/>
        <end position="32"/>
    </location>
</feature>
<dbReference type="Pfam" id="PF01844">
    <property type="entry name" value="HNH"/>
    <property type="match status" value="1"/>
</dbReference>
<evidence type="ECO:0000259" key="2">
    <source>
        <dbReference type="SMART" id="SM00507"/>
    </source>
</evidence>
<dbReference type="CDD" id="cd07033">
    <property type="entry name" value="TPP_PYR_DXS_TK_like"/>
    <property type="match status" value="1"/>
</dbReference>
<evidence type="ECO:0000256" key="1">
    <source>
        <dbReference type="SAM" id="MobiDB-lite"/>
    </source>
</evidence>
<comment type="caution">
    <text evidence="4">The sequence shown here is derived from an EMBL/GenBank/DDBJ whole genome shotgun (WGS) entry which is preliminary data.</text>
</comment>
<evidence type="ECO:0000313" key="5">
    <source>
        <dbReference type="Proteomes" id="UP000231034"/>
    </source>
</evidence>
<dbReference type="InterPro" id="IPR029061">
    <property type="entry name" value="THDP-binding"/>
</dbReference>
<dbReference type="SMART" id="SM00861">
    <property type="entry name" value="Transket_pyr"/>
    <property type="match status" value="1"/>
</dbReference>